<gene>
    <name evidence="4" type="ORF">NC992_19550</name>
</gene>
<dbReference type="InterPro" id="IPR013128">
    <property type="entry name" value="Peptidase_C1A"/>
</dbReference>
<dbReference type="RefSeq" id="WP_190694101.1">
    <property type="nucleotide sequence ID" value="NZ_JAMPKX010000010.1"/>
</dbReference>
<evidence type="ECO:0000313" key="4">
    <source>
        <dbReference type="EMBL" id="MEP0949085.1"/>
    </source>
</evidence>
<keyword evidence="5" id="KW-1185">Reference proteome</keyword>
<comment type="caution">
    <text evidence="4">The sequence shown here is derived from an EMBL/GenBank/DDBJ whole genome shotgun (WGS) entry which is preliminary data.</text>
</comment>
<dbReference type="SMART" id="SM00645">
    <property type="entry name" value="Pept_C1"/>
    <property type="match status" value="1"/>
</dbReference>
<accession>A0ABV0K966</accession>
<dbReference type="InterPro" id="IPR000668">
    <property type="entry name" value="Peptidase_C1A_C"/>
</dbReference>
<evidence type="ECO:0000256" key="1">
    <source>
        <dbReference type="ARBA" id="ARBA00008455"/>
    </source>
</evidence>
<proteinExistence type="inferred from homology"/>
<organism evidence="4 5">
    <name type="scientific">Leptolyngbya subtilissima DQ-A4</name>
    <dbReference type="NCBI Taxonomy" id="2933933"/>
    <lineage>
        <taxon>Bacteria</taxon>
        <taxon>Bacillati</taxon>
        <taxon>Cyanobacteriota</taxon>
        <taxon>Cyanophyceae</taxon>
        <taxon>Leptolyngbyales</taxon>
        <taxon>Leptolyngbyaceae</taxon>
        <taxon>Leptolyngbya group</taxon>
        <taxon>Leptolyngbya</taxon>
    </lineage>
</organism>
<reference evidence="4 5" key="1">
    <citation type="submission" date="2022-04" db="EMBL/GenBank/DDBJ databases">
        <title>Positive selection, recombination, and allopatry shape intraspecific diversity of widespread and dominant cyanobacteria.</title>
        <authorList>
            <person name="Wei J."/>
            <person name="Shu W."/>
            <person name="Hu C."/>
        </authorList>
    </citation>
    <scope>NUCLEOTIDE SEQUENCE [LARGE SCALE GENOMIC DNA]</scope>
    <source>
        <strain evidence="4 5">DQ-A4</strain>
    </source>
</reference>
<evidence type="ECO:0000256" key="2">
    <source>
        <dbReference type="SAM" id="MobiDB-lite"/>
    </source>
</evidence>
<sequence>MFTQTRKFRIGGYQPGQKPDDVKHHQIGRFGKEELPGRVDLRHHMTEVEAQVGNSCVANAFVGAYEYLAKRDLGDAGNVSRLFVYYNARSQTGSHNEDAGTQMRCAIETLMQHGACSEDLWPNDEELIFTEPDTGAYDHASNFKIVETETIDTDLDLWRHTLAEGYPIAFALNTFESFDEATRNKGRVPQPKRSDNVRETHGWHAMLCVGYSDKDRFFIVRNSWGPEWGDRGYCYIPYDYVIHDDYNGHDSWIIKSLSDLDFSAEVWEEDESFFADECSLLLYDFYIHTEDPEGFTDALAALCLTYVETEDDYYFDYDYNEDEGSPYLLNILNFDLSVEDGTEFVAELDALCQEYAVDESYSFGYGSSDEEATEEDEAVEEESEEEYAEEESEEEYAEEESEEEYTEEESEEEEYSEEDEEEYAEEESEEEEYSEEEYTEEE</sequence>
<evidence type="ECO:0000313" key="5">
    <source>
        <dbReference type="Proteomes" id="UP001482513"/>
    </source>
</evidence>
<dbReference type="InterPro" id="IPR038765">
    <property type="entry name" value="Papain-like_cys_pep_sf"/>
</dbReference>
<feature type="domain" description="Peptidase C1A papain C-terminal" evidence="3">
    <location>
        <begin position="35"/>
        <end position="242"/>
    </location>
</feature>
<name>A0ABV0K966_9CYAN</name>
<dbReference type="Gene3D" id="3.90.70.10">
    <property type="entry name" value="Cysteine proteinases"/>
    <property type="match status" value="1"/>
</dbReference>
<comment type="similarity">
    <text evidence="1">Belongs to the peptidase C1 family.</text>
</comment>
<protein>
    <submittedName>
        <fullName evidence="4">C1 family peptidase</fullName>
    </submittedName>
</protein>
<feature type="compositionally biased region" description="Acidic residues" evidence="2">
    <location>
        <begin position="368"/>
        <end position="442"/>
    </location>
</feature>
<dbReference type="EMBL" id="JAMPKX010000010">
    <property type="protein sequence ID" value="MEP0949085.1"/>
    <property type="molecule type" value="Genomic_DNA"/>
</dbReference>
<dbReference type="CDD" id="cd02619">
    <property type="entry name" value="Peptidase_C1"/>
    <property type="match status" value="1"/>
</dbReference>
<dbReference type="Proteomes" id="UP001482513">
    <property type="component" value="Unassembled WGS sequence"/>
</dbReference>
<dbReference type="SUPFAM" id="SSF54001">
    <property type="entry name" value="Cysteine proteinases"/>
    <property type="match status" value="1"/>
</dbReference>
<evidence type="ECO:0000259" key="3">
    <source>
        <dbReference type="SMART" id="SM00645"/>
    </source>
</evidence>
<feature type="region of interest" description="Disordered" evidence="2">
    <location>
        <begin position="1"/>
        <end position="24"/>
    </location>
</feature>
<dbReference type="PANTHER" id="PTHR12411">
    <property type="entry name" value="CYSTEINE PROTEASE FAMILY C1-RELATED"/>
    <property type="match status" value="1"/>
</dbReference>
<dbReference type="Pfam" id="PF00112">
    <property type="entry name" value="Peptidase_C1"/>
    <property type="match status" value="1"/>
</dbReference>
<feature type="region of interest" description="Disordered" evidence="2">
    <location>
        <begin position="363"/>
        <end position="442"/>
    </location>
</feature>